<keyword evidence="1" id="KW-0812">Transmembrane</keyword>
<evidence type="ECO:0000313" key="3">
    <source>
        <dbReference type="Proteomes" id="UP000823891"/>
    </source>
</evidence>
<sequence>MKKTGRLSAILIIDVILFAAVFLAPSHPQAPVREILLAVFAAAAFFLLFLLGRSKSRKPHVSVGSIEPVSRINPAQYLTRNGVVSPGGDGRYHVVFLLQDGSRLELSLSARQAGPLAVGMRGTLIHRDAVFLSFQPDT</sequence>
<evidence type="ECO:0000256" key="1">
    <source>
        <dbReference type="SAM" id="Phobius"/>
    </source>
</evidence>
<dbReference type="AlphaFoldDB" id="A0A9D2NF06"/>
<proteinExistence type="predicted"/>
<accession>A0A9D2NF06</accession>
<evidence type="ECO:0000313" key="2">
    <source>
        <dbReference type="EMBL" id="HJC24266.1"/>
    </source>
</evidence>
<protein>
    <recommendedName>
        <fullName evidence="4">DUF2500 domain-containing protein</fullName>
    </recommendedName>
</protein>
<dbReference type="Proteomes" id="UP000823891">
    <property type="component" value="Unassembled WGS sequence"/>
</dbReference>
<keyword evidence="1" id="KW-1133">Transmembrane helix</keyword>
<name>A0A9D2NF06_9FIRM</name>
<keyword evidence="1" id="KW-0472">Membrane</keyword>
<dbReference type="Gene3D" id="2.40.50.660">
    <property type="match status" value="1"/>
</dbReference>
<organism evidence="2 3">
    <name type="scientific">Candidatus Eisenbergiella merdavium</name>
    <dbReference type="NCBI Taxonomy" id="2838551"/>
    <lineage>
        <taxon>Bacteria</taxon>
        <taxon>Bacillati</taxon>
        <taxon>Bacillota</taxon>
        <taxon>Clostridia</taxon>
        <taxon>Lachnospirales</taxon>
        <taxon>Lachnospiraceae</taxon>
        <taxon>Eisenbergiella</taxon>
    </lineage>
</organism>
<feature type="transmembrane region" description="Helical" evidence="1">
    <location>
        <begin position="7"/>
        <end position="23"/>
    </location>
</feature>
<evidence type="ECO:0008006" key="4">
    <source>
        <dbReference type="Google" id="ProtNLM"/>
    </source>
</evidence>
<gene>
    <name evidence="2" type="ORF">H9761_11250</name>
</gene>
<reference evidence="2" key="1">
    <citation type="journal article" date="2021" name="PeerJ">
        <title>Extensive microbial diversity within the chicken gut microbiome revealed by metagenomics and culture.</title>
        <authorList>
            <person name="Gilroy R."/>
            <person name="Ravi A."/>
            <person name="Getino M."/>
            <person name="Pursley I."/>
            <person name="Horton D.L."/>
            <person name="Alikhan N.F."/>
            <person name="Baker D."/>
            <person name="Gharbi K."/>
            <person name="Hall N."/>
            <person name="Watson M."/>
            <person name="Adriaenssens E.M."/>
            <person name="Foster-Nyarko E."/>
            <person name="Jarju S."/>
            <person name="Secka A."/>
            <person name="Antonio M."/>
            <person name="Oren A."/>
            <person name="Chaudhuri R.R."/>
            <person name="La Ragione R."/>
            <person name="Hildebrand F."/>
            <person name="Pallen M.J."/>
        </authorList>
    </citation>
    <scope>NUCLEOTIDE SEQUENCE</scope>
    <source>
        <strain evidence="2">USAMLcec2-132</strain>
    </source>
</reference>
<dbReference type="EMBL" id="DWWS01000040">
    <property type="protein sequence ID" value="HJC24266.1"/>
    <property type="molecule type" value="Genomic_DNA"/>
</dbReference>
<reference evidence="2" key="2">
    <citation type="submission" date="2021-04" db="EMBL/GenBank/DDBJ databases">
        <authorList>
            <person name="Gilroy R."/>
        </authorList>
    </citation>
    <scope>NUCLEOTIDE SEQUENCE</scope>
    <source>
        <strain evidence="2">USAMLcec2-132</strain>
    </source>
</reference>
<feature type="transmembrane region" description="Helical" evidence="1">
    <location>
        <begin position="35"/>
        <end position="52"/>
    </location>
</feature>
<comment type="caution">
    <text evidence="2">The sequence shown here is derived from an EMBL/GenBank/DDBJ whole genome shotgun (WGS) entry which is preliminary data.</text>
</comment>